<evidence type="ECO:0000256" key="2">
    <source>
        <dbReference type="ARBA" id="ARBA00023172"/>
    </source>
</evidence>
<dbReference type="InterPro" id="IPR012884">
    <property type="entry name" value="Excisionase-like"/>
</dbReference>
<dbReference type="PATRIC" id="fig|251724.3.peg.126"/>
<dbReference type="GeneID" id="72392648"/>
<dbReference type="SUPFAM" id="SSF46955">
    <property type="entry name" value="Putative DNA-binding domain"/>
    <property type="match status" value="1"/>
</dbReference>
<keyword evidence="1" id="KW-0238">DNA-binding</keyword>
<reference evidence="5 7" key="2">
    <citation type="submission" date="2018-08" db="EMBL/GenBank/DDBJ databases">
        <title>Recombination of ecologically and evolutionarily significant loci maintains genetic cohesion in the Pseudomonas syringae species complex.</title>
        <authorList>
            <person name="Dillon M."/>
            <person name="Thakur S."/>
            <person name="Almeida R.N.D."/>
            <person name="Weir B.S."/>
            <person name="Guttman D.S."/>
        </authorList>
    </citation>
    <scope>NUCLEOTIDE SEQUENCE [LARGE SCALE GENOMIC DNA]</scope>
    <source>
        <strain evidence="5 7">ICMP 7847</strain>
    </source>
</reference>
<evidence type="ECO:0000313" key="5">
    <source>
        <dbReference type="EMBL" id="RMS44488.1"/>
    </source>
</evidence>
<feature type="domain" description="Excisionase-like" evidence="3">
    <location>
        <begin position="3"/>
        <end position="77"/>
    </location>
</feature>
<evidence type="ECO:0000259" key="3">
    <source>
        <dbReference type="Pfam" id="PF07825"/>
    </source>
</evidence>
<dbReference type="GO" id="GO:0003677">
    <property type="term" value="F:DNA binding"/>
    <property type="evidence" value="ECO:0007669"/>
    <property type="project" value="UniProtKB-KW"/>
</dbReference>
<name>A0A0P9TS64_PSEA0</name>
<protein>
    <submittedName>
        <fullName evidence="4">Putative Excisionase</fullName>
    </submittedName>
</protein>
<keyword evidence="2" id="KW-0233">DNA recombination</keyword>
<dbReference type="Gene3D" id="1.10.1660.20">
    <property type="match status" value="1"/>
</dbReference>
<dbReference type="InterPro" id="IPR009061">
    <property type="entry name" value="DNA-bd_dom_put_sf"/>
</dbReference>
<accession>A0A0P9TS64</accession>
<reference evidence="4 6" key="1">
    <citation type="submission" date="2015-09" db="EMBL/GenBank/DDBJ databases">
        <title>Genome announcement of multiple Pseudomonas syringae strains.</title>
        <authorList>
            <person name="Thakur S."/>
            <person name="Wang P.W."/>
            <person name="Gong Y."/>
            <person name="Weir B.S."/>
            <person name="Guttman D.S."/>
        </authorList>
    </citation>
    <scope>NUCLEOTIDE SEQUENCE [LARGE SCALE GENOMIC DNA]</scope>
    <source>
        <strain evidence="4 6">ICMP7840</strain>
    </source>
</reference>
<dbReference type="Pfam" id="PF07825">
    <property type="entry name" value="Exc"/>
    <property type="match status" value="1"/>
</dbReference>
<sequence>MSKVTLDEWAADQFRTPPSLNTLRKWAREGRIAPAPVKHGRSYYVEAEAQYSEPEKPIVRITGGSLISRIESARNGSKAA</sequence>
<dbReference type="Proteomes" id="UP000270873">
    <property type="component" value="Unassembled WGS sequence"/>
</dbReference>
<dbReference type="InterPro" id="IPR038137">
    <property type="entry name" value="Excisionase-like_sf"/>
</dbReference>
<dbReference type="EMBL" id="LJQO01000350">
    <property type="protein sequence ID" value="KPX68049.1"/>
    <property type="molecule type" value="Genomic_DNA"/>
</dbReference>
<dbReference type="AlphaFoldDB" id="A0A0P9TS64"/>
<dbReference type="GO" id="GO:0006310">
    <property type="term" value="P:DNA recombination"/>
    <property type="evidence" value="ECO:0007669"/>
    <property type="project" value="UniProtKB-KW"/>
</dbReference>
<evidence type="ECO:0000313" key="7">
    <source>
        <dbReference type="Proteomes" id="UP000270873"/>
    </source>
</evidence>
<comment type="caution">
    <text evidence="4">The sequence shown here is derived from an EMBL/GenBank/DDBJ whole genome shotgun (WGS) entry which is preliminary data.</text>
</comment>
<evidence type="ECO:0000313" key="6">
    <source>
        <dbReference type="Proteomes" id="UP000050469"/>
    </source>
</evidence>
<evidence type="ECO:0000256" key="1">
    <source>
        <dbReference type="ARBA" id="ARBA00023125"/>
    </source>
</evidence>
<dbReference type="RefSeq" id="WP_002553062.1">
    <property type="nucleotide sequence ID" value="NZ_LJQO01000350.1"/>
</dbReference>
<gene>
    <name evidence="4" type="ORF">ALO53_00099</name>
    <name evidence="5" type="ORF">ALP66_02380</name>
</gene>
<dbReference type="EMBL" id="RBSP01000675">
    <property type="protein sequence ID" value="RMS44488.1"/>
    <property type="molecule type" value="Genomic_DNA"/>
</dbReference>
<organism evidence="4 6">
    <name type="scientific">Pseudomonas amygdali pv. photiniae</name>
    <dbReference type="NCBI Taxonomy" id="251724"/>
    <lineage>
        <taxon>Bacteria</taxon>
        <taxon>Pseudomonadati</taxon>
        <taxon>Pseudomonadota</taxon>
        <taxon>Gammaproteobacteria</taxon>
        <taxon>Pseudomonadales</taxon>
        <taxon>Pseudomonadaceae</taxon>
        <taxon>Pseudomonas</taxon>
        <taxon>Pseudomonas amygdali</taxon>
    </lineage>
</organism>
<proteinExistence type="predicted"/>
<dbReference type="Proteomes" id="UP000050469">
    <property type="component" value="Unassembled WGS sequence"/>
</dbReference>
<evidence type="ECO:0000313" key="4">
    <source>
        <dbReference type="EMBL" id="KPX68049.1"/>
    </source>
</evidence>